<proteinExistence type="predicted"/>
<evidence type="ECO:0000313" key="1">
    <source>
        <dbReference type="EMBL" id="PXX48414.1"/>
    </source>
</evidence>
<sequence>MGMVWSAWQDGPVSNRGVFNKKLQRAWHRVFLALLLIVAAMTVQAETLAETQPGNARPLAWQIDPVSTGRQSEAGEVKLNLAIHLPADGKIRHIVLYPSPNGQPAIKSTAGGPHIDLNGPWIRTSAVLEQKGIAVAFADPPDDAAGHMPENRPPLSLRRDLQAVLDYLTTRYPGVPVSLGLFAGEAVPVLDVVSRLEGVHGVIVASGGFLKARTKDWHGIKTPVLLIHAPGAQCDAAPYPEAEYLARLNGFALVQARYPHREWKPGCGKDSQHVLAALDEEFAALVARWLDGAAVAAFIGHGDMLPAWHEEIVHYAVPAVLGHVELEMTLLFPDGTGPFPLLVFNHGDMELDSPHVRDKQRFRDMIVAREFLYHGIAVAFPSRQGVGLSEGGLQNHFSINDAAPLYKAKAQSADIVPAIDYLKTRKEIDPGRIILSGQSAGGYCAMYLAGINLPGVIGVVNFSGGRTTNKTASGGPEYRNQMMIDGFAEVGKTAQVPALLVFTENDSRYSANTIQSSQDAFVSAGGKSTLLLLPPIAGDGHFVFHQPQLWRAALSKYLGDIGIRPLSQQERGVQADP</sequence>
<dbReference type="Gene3D" id="3.40.50.1820">
    <property type="entry name" value="alpha/beta hydrolase"/>
    <property type="match status" value="1"/>
</dbReference>
<accession>A0A318JM49</accession>
<dbReference type="InterPro" id="IPR050261">
    <property type="entry name" value="FrsA_esterase"/>
</dbReference>
<reference evidence="1 2" key="1">
    <citation type="submission" date="2018-05" db="EMBL/GenBank/DDBJ databases">
        <title>Genomic Encyclopedia of Type Strains, Phase IV (KMG-IV): sequencing the most valuable type-strain genomes for metagenomic binning, comparative biology and taxonomic classification.</title>
        <authorList>
            <person name="Goeker M."/>
        </authorList>
    </citation>
    <scope>NUCLEOTIDE SEQUENCE [LARGE SCALE GENOMIC DNA]</scope>
    <source>
        <strain evidence="1 2">DSM 25134</strain>
    </source>
</reference>
<evidence type="ECO:0000313" key="2">
    <source>
        <dbReference type="Proteomes" id="UP000248395"/>
    </source>
</evidence>
<keyword evidence="1" id="KW-0378">Hydrolase</keyword>
<name>A0A318JM49_9NEIS</name>
<dbReference type="SUPFAM" id="SSF53474">
    <property type="entry name" value="alpha/beta-Hydrolases"/>
    <property type="match status" value="2"/>
</dbReference>
<dbReference type="EMBL" id="QJKC01000007">
    <property type="protein sequence ID" value="PXX48414.1"/>
    <property type="molecule type" value="Genomic_DNA"/>
</dbReference>
<comment type="caution">
    <text evidence="1">The sequence shown here is derived from an EMBL/GenBank/DDBJ whole genome shotgun (WGS) entry which is preliminary data.</text>
</comment>
<dbReference type="InterPro" id="IPR029058">
    <property type="entry name" value="AB_hydrolase_fold"/>
</dbReference>
<keyword evidence="2" id="KW-1185">Reference proteome</keyword>
<dbReference type="AlphaFoldDB" id="A0A318JM49"/>
<dbReference type="GO" id="GO:0016787">
    <property type="term" value="F:hydrolase activity"/>
    <property type="evidence" value="ECO:0007669"/>
    <property type="project" value="UniProtKB-KW"/>
</dbReference>
<organism evidence="1 2">
    <name type="scientific">Aquitalea magnusonii</name>
    <dbReference type="NCBI Taxonomy" id="332411"/>
    <lineage>
        <taxon>Bacteria</taxon>
        <taxon>Pseudomonadati</taxon>
        <taxon>Pseudomonadota</taxon>
        <taxon>Betaproteobacteria</taxon>
        <taxon>Neisseriales</taxon>
        <taxon>Chromobacteriaceae</taxon>
        <taxon>Aquitalea</taxon>
    </lineage>
</organism>
<dbReference type="Proteomes" id="UP000248395">
    <property type="component" value="Unassembled WGS sequence"/>
</dbReference>
<dbReference type="PANTHER" id="PTHR22946">
    <property type="entry name" value="DIENELACTONE HYDROLASE DOMAIN-CONTAINING PROTEIN-RELATED"/>
    <property type="match status" value="1"/>
</dbReference>
<protein>
    <submittedName>
        <fullName evidence="1">Dienelactone hydrolase</fullName>
    </submittedName>
</protein>
<gene>
    <name evidence="1" type="ORF">DFR38_107202</name>
</gene>